<dbReference type="KEGG" id="llu:AKJ09_04230"/>
<dbReference type="AlphaFoldDB" id="A0A0K1PVZ9"/>
<dbReference type="GO" id="GO:0017057">
    <property type="term" value="F:6-phosphogluconolactonase activity"/>
    <property type="evidence" value="ECO:0007669"/>
    <property type="project" value="TreeGrafter"/>
</dbReference>
<dbReference type="GO" id="GO:0006006">
    <property type="term" value="P:glucose metabolic process"/>
    <property type="evidence" value="ECO:0007669"/>
    <property type="project" value="UniProtKB-KW"/>
</dbReference>
<dbReference type="SUPFAM" id="SSF51004">
    <property type="entry name" value="C-terminal (heme d1) domain of cytochrome cd1-nitrite reductase"/>
    <property type="match status" value="1"/>
</dbReference>
<keyword evidence="4" id="KW-0732">Signal</keyword>
<name>A0A0K1PVZ9_9BACT</name>
<evidence type="ECO:0000256" key="2">
    <source>
        <dbReference type="ARBA" id="ARBA00022526"/>
    </source>
</evidence>
<evidence type="ECO:0000256" key="4">
    <source>
        <dbReference type="SAM" id="SignalP"/>
    </source>
</evidence>
<feature type="compositionally biased region" description="Polar residues" evidence="3">
    <location>
        <begin position="55"/>
        <end position="68"/>
    </location>
</feature>
<dbReference type="Gene3D" id="2.130.10.10">
    <property type="entry name" value="YVTN repeat-like/Quinoprotein amine dehydrogenase"/>
    <property type="match status" value="1"/>
</dbReference>
<gene>
    <name evidence="5" type="ORF">AKJ09_04230</name>
</gene>
<dbReference type="InterPro" id="IPR015943">
    <property type="entry name" value="WD40/YVTN_repeat-like_dom_sf"/>
</dbReference>
<sequence>MSLLRALVTPSSFTLALGLLVCGACGDDGSDAAGGSTRTPGDSSADGGGTSDGSQANDASGTDSSTPAKPTILYAMTGGDDGKIHVFRVDPTSGDWQSTGAFEAGANPSFLAADLARGRVYAVDENNDGQVLAFSFDRTAGTLAPLGNPVPSGGNGPTHLSLDPSGKFVLVAMYGAGRVSTFPVQADGSLGVAADTKNSGEKAHLAIVNPSGGFAFVPCLGANYVAQYTFDAAGKLTANTGGNASPPAGAGPRHLDFHPSEMFAYGTNELASTMTSYAFDKTTGRLSPIETQSMLPADFTDDNTAAEVYVHPTGKFVYGSNRGHDSIAVFTVDTSSGKLTLSSHAKTNGETPRSFAIDKAGRFLFAGNEGTGTVQPFLIDASTGALTPIGEPREVHKPTFVGLFAFDAP</sequence>
<dbReference type="InterPro" id="IPR050282">
    <property type="entry name" value="Cycloisomerase_2"/>
</dbReference>
<comment type="similarity">
    <text evidence="1">Belongs to the cycloisomerase 2 family.</text>
</comment>
<dbReference type="STRING" id="1391654.AKJ09_04230"/>
<evidence type="ECO:0000313" key="6">
    <source>
        <dbReference type="Proteomes" id="UP000064967"/>
    </source>
</evidence>
<accession>A0A0K1PVZ9</accession>
<proteinExistence type="inferred from homology"/>
<feature type="chain" id="PRO_5005466102" evidence="4">
    <location>
        <begin position="27"/>
        <end position="409"/>
    </location>
</feature>
<evidence type="ECO:0000256" key="3">
    <source>
        <dbReference type="SAM" id="MobiDB-lite"/>
    </source>
</evidence>
<feature type="signal peptide" evidence="4">
    <location>
        <begin position="1"/>
        <end position="26"/>
    </location>
</feature>
<dbReference type="InterPro" id="IPR019405">
    <property type="entry name" value="Lactonase_7-beta_prop"/>
</dbReference>
<dbReference type="GO" id="GO:0005829">
    <property type="term" value="C:cytosol"/>
    <property type="evidence" value="ECO:0007669"/>
    <property type="project" value="TreeGrafter"/>
</dbReference>
<keyword evidence="2" id="KW-0119">Carbohydrate metabolism</keyword>
<feature type="compositionally biased region" description="Low complexity" evidence="3">
    <location>
        <begin position="31"/>
        <end position="45"/>
    </location>
</feature>
<dbReference type="InterPro" id="IPR011048">
    <property type="entry name" value="Haem_d1_sf"/>
</dbReference>
<dbReference type="RefSeq" id="WP_146648682.1">
    <property type="nucleotide sequence ID" value="NZ_CP012333.1"/>
</dbReference>
<protein>
    <submittedName>
        <fullName evidence="5">6-phosphogluconolactonase</fullName>
    </submittedName>
</protein>
<evidence type="ECO:0000256" key="1">
    <source>
        <dbReference type="ARBA" id="ARBA00005564"/>
    </source>
</evidence>
<dbReference type="EMBL" id="CP012333">
    <property type="protein sequence ID" value="AKU97566.1"/>
    <property type="molecule type" value="Genomic_DNA"/>
</dbReference>
<dbReference type="PANTHER" id="PTHR30344">
    <property type="entry name" value="6-PHOSPHOGLUCONOLACTONASE-RELATED"/>
    <property type="match status" value="1"/>
</dbReference>
<dbReference type="OrthoDB" id="9790815at2"/>
<keyword evidence="2" id="KW-0313">Glucose metabolism</keyword>
<organism evidence="5 6">
    <name type="scientific">Labilithrix luteola</name>
    <dbReference type="NCBI Taxonomy" id="1391654"/>
    <lineage>
        <taxon>Bacteria</taxon>
        <taxon>Pseudomonadati</taxon>
        <taxon>Myxococcota</taxon>
        <taxon>Polyangia</taxon>
        <taxon>Polyangiales</taxon>
        <taxon>Labilitrichaceae</taxon>
        <taxon>Labilithrix</taxon>
    </lineage>
</organism>
<dbReference type="Proteomes" id="UP000064967">
    <property type="component" value="Chromosome"/>
</dbReference>
<dbReference type="Pfam" id="PF10282">
    <property type="entry name" value="Lactonase"/>
    <property type="match status" value="1"/>
</dbReference>
<feature type="region of interest" description="Disordered" evidence="3">
    <location>
        <begin position="31"/>
        <end position="74"/>
    </location>
</feature>
<keyword evidence="6" id="KW-1185">Reference proteome</keyword>
<dbReference type="PANTHER" id="PTHR30344:SF1">
    <property type="entry name" value="6-PHOSPHOGLUCONOLACTONASE"/>
    <property type="match status" value="1"/>
</dbReference>
<reference evidence="5 6" key="1">
    <citation type="submission" date="2015-08" db="EMBL/GenBank/DDBJ databases">
        <authorList>
            <person name="Babu N.S."/>
            <person name="Beckwith C.J."/>
            <person name="Beseler K.G."/>
            <person name="Brison A."/>
            <person name="Carone J.V."/>
            <person name="Caskin T.P."/>
            <person name="Diamond M."/>
            <person name="Durham M.E."/>
            <person name="Foxe J.M."/>
            <person name="Go M."/>
            <person name="Henderson B.A."/>
            <person name="Jones I.B."/>
            <person name="McGettigan J.A."/>
            <person name="Micheletti S.J."/>
            <person name="Nasrallah M.E."/>
            <person name="Ortiz D."/>
            <person name="Piller C.R."/>
            <person name="Privatt S.R."/>
            <person name="Schneider S.L."/>
            <person name="Sharp S."/>
            <person name="Smith T.C."/>
            <person name="Stanton J.D."/>
            <person name="Ullery H.E."/>
            <person name="Wilson R.J."/>
            <person name="Serrano M.G."/>
            <person name="Buck G."/>
            <person name="Lee V."/>
            <person name="Wang Y."/>
            <person name="Carvalho R."/>
            <person name="Voegtly L."/>
            <person name="Shi R."/>
            <person name="Duckworth R."/>
            <person name="Johnson A."/>
            <person name="Loviza R."/>
            <person name="Walstead R."/>
            <person name="Shah Z."/>
            <person name="Kiflezghi M."/>
            <person name="Wade K."/>
            <person name="Ball S.L."/>
            <person name="Bradley K.W."/>
            <person name="Asai D.J."/>
            <person name="Bowman C.A."/>
            <person name="Russell D.A."/>
            <person name="Pope W.H."/>
            <person name="Jacobs-Sera D."/>
            <person name="Hendrix R.W."/>
            <person name="Hatfull G.F."/>
        </authorList>
    </citation>
    <scope>NUCLEOTIDE SEQUENCE [LARGE SCALE GENOMIC DNA]</scope>
    <source>
        <strain evidence="5 6">DSM 27648</strain>
    </source>
</reference>
<evidence type="ECO:0000313" key="5">
    <source>
        <dbReference type="EMBL" id="AKU97566.1"/>
    </source>
</evidence>